<comment type="caution">
    <text evidence="1">The sequence shown here is derived from an EMBL/GenBank/DDBJ whole genome shotgun (WGS) entry which is preliminary data.</text>
</comment>
<organism evidence="1 2">
    <name type="scientific">Vermiconidia calcicola</name>
    <dbReference type="NCBI Taxonomy" id="1690605"/>
    <lineage>
        <taxon>Eukaryota</taxon>
        <taxon>Fungi</taxon>
        <taxon>Dikarya</taxon>
        <taxon>Ascomycota</taxon>
        <taxon>Pezizomycotina</taxon>
        <taxon>Dothideomycetes</taxon>
        <taxon>Dothideomycetidae</taxon>
        <taxon>Mycosphaerellales</taxon>
        <taxon>Extremaceae</taxon>
        <taxon>Vermiconidia</taxon>
    </lineage>
</organism>
<evidence type="ECO:0000313" key="2">
    <source>
        <dbReference type="Proteomes" id="UP001281147"/>
    </source>
</evidence>
<gene>
    <name evidence="1" type="ORF">LTR37_014855</name>
</gene>
<proteinExistence type="predicted"/>
<sequence length="268" mass="29379">MSIIDITIISHFGAVQPQLHDDATPYQAREGHGTRNICTKGCDCIVSRSTAVPVFDTNTHYNRFDAAFIASAAAAGLHPGEVSKRKCLAQSGLPSSKTAKTRASKERKNTLSMANLEAYNKSVESLSSIYSRDVSGEKYSQKACQRPRVLTASSRSYSSGSTATMKKSSLSTMRLASDPDIVVIAEDRPRYSSDSCDTEIDDATTLQAKLPPVKAVSVFGDVHGWSQNPLDDESFQRYSKPPRVESLRIRKTRDSAPTVRRKQKQTIV</sequence>
<keyword evidence="2" id="KW-1185">Reference proteome</keyword>
<name>A0ACC3MSE4_9PEZI</name>
<reference evidence="1" key="1">
    <citation type="submission" date="2023-07" db="EMBL/GenBank/DDBJ databases">
        <title>Black Yeasts Isolated from many extreme environments.</title>
        <authorList>
            <person name="Coleine C."/>
            <person name="Stajich J.E."/>
            <person name="Selbmann L."/>
        </authorList>
    </citation>
    <scope>NUCLEOTIDE SEQUENCE</scope>
    <source>
        <strain evidence="1">CCFEE 5714</strain>
    </source>
</reference>
<protein>
    <submittedName>
        <fullName evidence="1">Uncharacterized protein</fullName>
    </submittedName>
</protein>
<dbReference type="EMBL" id="JAUTXU010000160">
    <property type="protein sequence ID" value="KAK3702493.1"/>
    <property type="molecule type" value="Genomic_DNA"/>
</dbReference>
<dbReference type="Proteomes" id="UP001281147">
    <property type="component" value="Unassembled WGS sequence"/>
</dbReference>
<evidence type="ECO:0000313" key="1">
    <source>
        <dbReference type="EMBL" id="KAK3702493.1"/>
    </source>
</evidence>
<accession>A0ACC3MSE4</accession>